<name>A0AAV6FEG0_9TELE</name>
<proteinExistence type="predicted"/>
<comment type="caution">
    <text evidence="1">The sequence shown here is derived from an EMBL/GenBank/DDBJ whole genome shotgun (WGS) entry which is preliminary data.</text>
</comment>
<protein>
    <submittedName>
        <fullName evidence="1">Uncharacterized protein</fullName>
    </submittedName>
</protein>
<reference evidence="1" key="1">
    <citation type="submission" date="2020-10" db="EMBL/GenBank/DDBJ databases">
        <title>Chromosome-scale genome assembly of the Allis shad, Alosa alosa.</title>
        <authorList>
            <person name="Margot Z."/>
            <person name="Christophe K."/>
            <person name="Cabau C."/>
            <person name="Louis A."/>
            <person name="Berthelot C."/>
            <person name="Parey E."/>
            <person name="Roest Crollius H."/>
            <person name="Montfort J."/>
            <person name="Robinson-Rechavi M."/>
            <person name="Bucao C."/>
            <person name="Bouchez O."/>
            <person name="Gislard M."/>
            <person name="Lluch J."/>
            <person name="Milhes M."/>
            <person name="Lampietro C."/>
            <person name="Lopez Roques C."/>
            <person name="Donnadieu C."/>
            <person name="Braasch I."/>
            <person name="Desvignes T."/>
            <person name="Postlethwait J."/>
            <person name="Bobe J."/>
            <person name="Guiguen Y."/>
        </authorList>
    </citation>
    <scope>NUCLEOTIDE SEQUENCE</scope>
    <source>
        <strain evidence="1">M-15738</strain>
        <tissue evidence="1">Blood</tissue>
    </source>
</reference>
<organism evidence="1 2">
    <name type="scientific">Alosa alosa</name>
    <name type="common">allis shad</name>
    <dbReference type="NCBI Taxonomy" id="278164"/>
    <lineage>
        <taxon>Eukaryota</taxon>
        <taxon>Metazoa</taxon>
        <taxon>Chordata</taxon>
        <taxon>Craniata</taxon>
        <taxon>Vertebrata</taxon>
        <taxon>Euteleostomi</taxon>
        <taxon>Actinopterygii</taxon>
        <taxon>Neopterygii</taxon>
        <taxon>Teleostei</taxon>
        <taxon>Clupei</taxon>
        <taxon>Clupeiformes</taxon>
        <taxon>Clupeoidei</taxon>
        <taxon>Clupeidae</taxon>
        <taxon>Alosa</taxon>
    </lineage>
</organism>
<sequence length="86" mass="9242">MTIYAATIQEAITTFALGIFLVSKARDGLPKQAGIAIEGPFFGIPDVAHACTYLMGLIYALELRLTMEMTEEDSLNIDGNSGINTT</sequence>
<dbReference type="AlphaFoldDB" id="A0AAV6FEG0"/>
<evidence type="ECO:0000313" key="2">
    <source>
        <dbReference type="Proteomes" id="UP000823561"/>
    </source>
</evidence>
<dbReference type="EMBL" id="JADWDJ010000024">
    <property type="protein sequence ID" value="KAG5261169.1"/>
    <property type="molecule type" value="Genomic_DNA"/>
</dbReference>
<gene>
    <name evidence="1" type="ORF">AALO_G00300840</name>
</gene>
<accession>A0AAV6FEG0</accession>
<keyword evidence="2" id="KW-1185">Reference proteome</keyword>
<dbReference type="Proteomes" id="UP000823561">
    <property type="component" value="Chromosome 24"/>
</dbReference>
<evidence type="ECO:0000313" key="1">
    <source>
        <dbReference type="EMBL" id="KAG5261169.1"/>
    </source>
</evidence>